<name>A0AA43QXB6_MYCAR</name>
<evidence type="ECO:0000313" key="3">
    <source>
        <dbReference type="Proteomes" id="UP001162175"/>
    </source>
</evidence>
<evidence type="ECO:0008006" key="4">
    <source>
        <dbReference type="Google" id="ProtNLM"/>
    </source>
</evidence>
<organism evidence="2 3">
    <name type="scientific">Mycoplasmopsis arginini</name>
    <name type="common">Mycoplasma arginini</name>
    <dbReference type="NCBI Taxonomy" id="2094"/>
    <lineage>
        <taxon>Bacteria</taxon>
        <taxon>Bacillati</taxon>
        <taxon>Mycoplasmatota</taxon>
        <taxon>Mycoplasmoidales</taxon>
        <taxon>Metamycoplasmataceae</taxon>
        <taxon>Mycoplasmopsis</taxon>
    </lineage>
</organism>
<feature type="chain" id="PRO_5041371190" description="Lipoprotein" evidence="1">
    <location>
        <begin position="26"/>
        <end position="621"/>
    </location>
</feature>
<accession>A0AA43QXB6</accession>
<dbReference type="AlphaFoldDB" id="A0AA43QXB6"/>
<dbReference type="NCBIfam" id="NF045963">
    <property type="entry name" value="MAG3240_fam"/>
    <property type="match status" value="1"/>
</dbReference>
<dbReference type="Proteomes" id="UP001162175">
    <property type="component" value="Unassembled WGS sequence"/>
</dbReference>
<gene>
    <name evidence="2" type="ORF">DCBHLPFO_00413</name>
</gene>
<dbReference type="EMBL" id="JAPFAR010000153">
    <property type="protein sequence ID" value="MDI3349892.1"/>
    <property type="molecule type" value="Genomic_DNA"/>
</dbReference>
<feature type="signal peptide" evidence="1">
    <location>
        <begin position="1"/>
        <end position="25"/>
    </location>
</feature>
<comment type="caution">
    <text evidence="2">The sequence shown here is derived from an EMBL/GenBank/DDBJ whole genome shotgun (WGS) entry which is preliminary data.</text>
</comment>
<keyword evidence="1" id="KW-0732">Signal</keyword>
<dbReference type="PROSITE" id="PS51257">
    <property type="entry name" value="PROKAR_LIPOPROTEIN"/>
    <property type="match status" value="1"/>
</dbReference>
<protein>
    <recommendedName>
        <fullName evidence="4">Lipoprotein</fullName>
    </recommendedName>
</protein>
<sequence>MKIKKQLFKLLLTTSIVSLPTIALSCSQTLKKDIYLDIQKISRVFLNRLTLSQIASIEKDNNIFYYFDKEGKQNFDDVKIEKGKLYLLKKDRWIVYHPDFTYKNNWKQFVTESNNIRIFDSNEASDINDFLNEYSFDDVDSAGTFNDEWFTNLALIYGKDFNRNRDPYFEDLQTIIFRLNQDINLNYSIMNRKYLVNSDKKRTLFSNWIQPQYIQATAFLSEEHKVQREVFVNILKLYLNKFNVNVSSIEIDWKDTEIKHSYTGAEDYIVFKIKSIKDWNNKELMSESNKNKKYYLNGFRNYSTNGKFGIGLKPLREKFPLFTDYVENPLLIINGKEYLTIIDNINHFIKSSTSPDYWNAKGLMYLFNTFKDEIFTIKIPEYKSKEDLEYKILDFEFTDYFDTNQLIRAIVQVTKKDGTKKFYSWISSNFDDHGHRLKGLIFRNKNLSSVLPEDIYSFKPQNTGLPSSINLDEFVDNNSDSAFIQGLNEASNKMNELFNYWNNDSRQNFDVSLLNNDSYQVKVFNSYVNNYLLAYALENQVGRTLSGVKRIDINLNPELNKLGQLYFELNFIGFEDNVDYKFKSSGERTIAKASLYWNYFKGYDDTNEKNNFTLINYERGM</sequence>
<proteinExistence type="predicted"/>
<reference evidence="2" key="1">
    <citation type="submission" date="2022-11" db="EMBL/GenBank/DDBJ databases">
        <title>Draft genome of Mycoplasma arginini isolated from fly.</title>
        <authorList>
            <person name="Severgnini M."/>
            <person name="Gioia G."/>
            <person name="Cremonesi P."/>
            <person name="Moroni P."/>
            <person name="Addis M.F."/>
            <person name="Castiglioni B."/>
        </authorList>
    </citation>
    <scope>NUCLEOTIDE SEQUENCE</scope>
    <source>
        <strain evidence="2">QMP CG1-1632</strain>
    </source>
</reference>
<evidence type="ECO:0000256" key="1">
    <source>
        <dbReference type="SAM" id="SignalP"/>
    </source>
</evidence>
<dbReference type="RefSeq" id="WP_268164499.1">
    <property type="nucleotide sequence ID" value="NZ_JAPFAP010000052.1"/>
</dbReference>
<evidence type="ECO:0000313" key="2">
    <source>
        <dbReference type="EMBL" id="MDI3349892.1"/>
    </source>
</evidence>